<dbReference type="Proteomes" id="UP001497527">
    <property type="component" value="Unassembled WGS sequence"/>
</dbReference>
<proteinExistence type="predicted"/>
<evidence type="ECO:0000313" key="2">
    <source>
        <dbReference type="Proteomes" id="UP001497527"/>
    </source>
</evidence>
<comment type="caution">
    <text evidence="1">The sequence shown here is derived from an EMBL/GenBank/DDBJ whole genome shotgun (WGS) entry which is preliminary data.</text>
</comment>
<name>A0ABM9P7T1_9FLAO</name>
<sequence>MDFLKLIEIKKQIEKIEKDPNSTEFEKFCELLILKEKLEEERRKKNTQKNSGFNRLFGLS</sequence>
<protein>
    <submittedName>
        <fullName evidence="1">Uncharacterized protein</fullName>
    </submittedName>
</protein>
<dbReference type="RefSeq" id="WP_348715381.1">
    <property type="nucleotide sequence ID" value="NZ_CAXJIO010000010.1"/>
</dbReference>
<accession>A0ABM9P7T1</accession>
<evidence type="ECO:0000313" key="1">
    <source>
        <dbReference type="EMBL" id="CAL2101447.1"/>
    </source>
</evidence>
<reference evidence="1 2" key="1">
    <citation type="submission" date="2024-05" db="EMBL/GenBank/DDBJ databases">
        <authorList>
            <person name="Duchaud E."/>
        </authorList>
    </citation>
    <scope>NUCLEOTIDE SEQUENCE [LARGE SCALE GENOMIC DNA]</scope>
    <source>
        <strain evidence="1">Ena-SAMPLE-TAB-13-05-2024-13:56:06:370-140308</strain>
    </source>
</reference>
<gene>
    <name evidence="1" type="ORF">T190423A01A_10010</name>
</gene>
<organism evidence="1 2">
    <name type="scientific">Tenacibaculum polynesiense</name>
    <dbReference type="NCBI Taxonomy" id="3137857"/>
    <lineage>
        <taxon>Bacteria</taxon>
        <taxon>Pseudomonadati</taxon>
        <taxon>Bacteroidota</taxon>
        <taxon>Flavobacteriia</taxon>
        <taxon>Flavobacteriales</taxon>
        <taxon>Flavobacteriaceae</taxon>
        <taxon>Tenacibaculum</taxon>
    </lineage>
</organism>
<keyword evidence="2" id="KW-1185">Reference proteome</keyword>
<dbReference type="EMBL" id="CAXJIO010000010">
    <property type="protein sequence ID" value="CAL2101447.1"/>
    <property type="molecule type" value="Genomic_DNA"/>
</dbReference>